<dbReference type="Proteomes" id="UP000199361">
    <property type="component" value="Unassembled WGS sequence"/>
</dbReference>
<evidence type="ECO:0000259" key="1">
    <source>
        <dbReference type="Pfam" id="PF13672"/>
    </source>
</evidence>
<dbReference type="SUPFAM" id="SSF81606">
    <property type="entry name" value="PP2C-like"/>
    <property type="match status" value="1"/>
</dbReference>
<organism evidence="2 3">
    <name type="scientific">Nonomuraea wenchangensis</name>
    <dbReference type="NCBI Taxonomy" id="568860"/>
    <lineage>
        <taxon>Bacteria</taxon>
        <taxon>Bacillati</taxon>
        <taxon>Actinomycetota</taxon>
        <taxon>Actinomycetes</taxon>
        <taxon>Streptosporangiales</taxon>
        <taxon>Streptosporangiaceae</taxon>
        <taxon>Nonomuraea</taxon>
    </lineage>
</organism>
<gene>
    <name evidence="2" type="ORF">SAMN05421811_107345</name>
</gene>
<sequence>MFTEIASACAPGDAARPNEDLAIAGPSWAVVIDGATAPAGVDSGCAHDVAWLVARLGGALAARLSADAPTPAPAPLRALLADAIAITAEAHGGGCDLGNPDSPSATVALVRVAGGRLDYLVLGDSPVLLGLAGGGVRVVADDRLERLPGGRPYSLELVRRLRNAPGGFWVAAARPEAAAEAVHGSVDLRELRAAGLCTDGVTRLVDWYGWTWDDLAAELETRGPRAAVEAVRALETARGPMRGKLHDDATAMWARLPRA</sequence>
<feature type="domain" description="PPM-type phosphatase" evidence="1">
    <location>
        <begin position="27"/>
        <end position="224"/>
    </location>
</feature>
<dbReference type="Pfam" id="PF13672">
    <property type="entry name" value="PP2C_2"/>
    <property type="match status" value="1"/>
</dbReference>
<name>A0A1I0KAF2_9ACTN</name>
<accession>A0A1I0KAF2</accession>
<dbReference type="STRING" id="568860.SAMN05421811_107345"/>
<proteinExistence type="predicted"/>
<keyword evidence="3" id="KW-1185">Reference proteome</keyword>
<dbReference type="InterPro" id="IPR036457">
    <property type="entry name" value="PPM-type-like_dom_sf"/>
</dbReference>
<protein>
    <submittedName>
        <fullName evidence="2">Serine/threonine protein phosphatase PrpC</fullName>
    </submittedName>
</protein>
<evidence type="ECO:0000313" key="2">
    <source>
        <dbReference type="EMBL" id="SEU21261.1"/>
    </source>
</evidence>
<dbReference type="AlphaFoldDB" id="A0A1I0KAF2"/>
<dbReference type="EMBL" id="FOHX01000007">
    <property type="protein sequence ID" value="SEU21261.1"/>
    <property type="molecule type" value="Genomic_DNA"/>
</dbReference>
<evidence type="ECO:0000313" key="3">
    <source>
        <dbReference type="Proteomes" id="UP000199361"/>
    </source>
</evidence>
<dbReference type="Gene3D" id="3.60.40.10">
    <property type="entry name" value="PPM-type phosphatase domain"/>
    <property type="match status" value="1"/>
</dbReference>
<dbReference type="InterPro" id="IPR001932">
    <property type="entry name" value="PPM-type_phosphatase-like_dom"/>
</dbReference>
<reference evidence="2 3" key="1">
    <citation type="submission" date="2016-10" db="EMBL/GenBank/DDBJ databases">
        <authorList>
            <person name="de Groot N.N."/>
        </authorList>
    </citation>
    <scope>NUCLEOTIDE SEQUENCE [LARGE SCALE GENOMIC DNA]</scope>
    <source>
        <strain evidence="2 3">CGMCC 4.5598</strain>
    </source>
</reference>
<dbReference type="RefSeq" id="WP_091084933.1">
    <property type="nucleotide sequence ID" value="NZ_FOHX01000007.1"/>
</dbReference>
<dbReference type="OrthoDB" id="3190646at2"/>